<dbReference type="EMBL" id="JAACJK010000008">
    <property type="protein sequence ID" value="KAF5339351.1"/>
    <property type="molecule type" value="Genomic_DNA"/>
</dbReference>
<dbReference type="InterPro" id="IPR050689">
    <property type="entry name" value="FKBP-type_PPIase"/>
</dbReference>
<evidence type="ECO:0000256" key="5">
    <source>
        <dbReference type="ARBA" id="ARBA00038106"/>
    </source>
</evidence>
<dbReference type="InterPro" id="IPR001179">
    <property type="entry name" value="PPIase_FKBP_dom"/>
</dbReference>
<evidence type="ECO:0000313" key="8">
    <source>
        <dbReference type="EMBL" id="KAF5339351.1"/>
    </source>
</evidence>
<sequence>MDSVTIHYVASLPKEGKPRTFDSSRERQWISPDHTALSRNEPFVTEIGTAKVVKGLDQGIQQLSLGEKAIITIEPDFAYGERGVPGIIPPNSTLTYEVELGSCKVPKSANINWIMLDSTSRKKDA</sequence>
<keyword evidence="9" id="KW-1185">Reference proteome</keyword>
<gene>
    <name evidence="8" type="ORF">D9611_009855</name>
</gene>
<keyword evidence="4 6" id="KW-0413">Isomerase</keyword>
<dbReference type="EC" id="5.2.1.8" evidence="2 6"/>
<dbReference type="GO" id="GO:0003755">
    <property type="term" value="F:peptidyl-prolyl cis-trans isomerase activity"/>
    <property type="evidence" value="ECO:0007669"/>
    <property type="project" value="UniProtKB-KW"/>
</dbReference>
<dbReference type="Gene3D" id="3.10.50.40">
    <property type="match status" value="1"/>
</dbReference>
<dbReference type="PANTHER" id="PTHR10516:SF443">
    <property type="entry name" value="FK506-BINDING PROTEIN 59-RELATED"/>
    <property type="match status" value="1"/>
</dbReference>
<proteinExistence type="inferred from homology"/>
<protein>
    <recommendedName>
        <fullName evidence="2 6">peptidylprolyl isomerase</fullName>
        <ecNumber evidence="2 6">5.2.1.8</ecNumber>
    </recommendedName>
</protein>
<evidence type="ECO:0000256" key="4">
    <source>
        <dbReference type="ARBA" id="ARBA00023235"/>
    </source>
</evidence>
<dbReference type="PROSITE" id="PS50059">
    <property type="entry name" value="FKBP_PPIASE"/>
    <property type="match status" value="1"/>
</dbReference>
<evidence type="ECO:0000256" key="2">
    <source>
        <dbReference type="ARBA" id="ARBA00013194"/>
    </source>
</evidence>
<organism evidence="8 9">
    <name type="scientific">Ephemerocybe angulata</name>
    <dbReference type="NCBI Taxonomy" id="980116"/>
    <lineage>
        <taxon>Eukaryota</taxon>
        <taxon>Fungi</taxon>
        <taxon>Dikarya</taxon>
        <taxon>Basidiomycota</taxon>
        <taxon>Agaricomycotina</taxon>
        <taxon>Agaricomycetes</taxon>
        <taxon>Agaricomycetidae</taxon>
        <taxon>Agaricales</taxon>
        <taxon>Agaricineae</taxon>
        <taxon>Psathyrellaceae</taxon>
        <taxon>Ephemerocybe</taxon>
    </lineage>
</organism>
<evidence type="ECO:0000256" key="3">
    <source>
        <dbReference type="ARBA" id="ARBA00023110"/>
    </source>
</evidence>
<evidence type="ECO:0000259" key="7">
    <source>
        <dbReference type="PROSITE" id="PS50059"/>
    </source>
</evidence>
<evidence type="ECO:0000256" key="1">
    <source>
        <dbReference type="ARBA" id="ARBA00000971"/>
    </source>
</evidence>
<dbReference type="PANTHER" id="PTHR10516">
    <property type="entry name" value="PEPTIDYL-PROLYL CIS-TRANS ISOMERASE"/>
    <property type="match status" value="1"/>
</dbReference>
<evidence type="ECO:0000313" key="9">
    <source>
        <dbReference type="Proteomes" id="UP000541558"/>
    </source>
</evidence>
<evidence type="ECO:0000256" key="6">
    <source>
        <dbReference type="PROSITE-ProRule" id="PRU00277"/>
    </source>
</evidence>
<accession>A0A8H5CCT1</accession>
<reference evidence="8 9" key="1">
    <citation type="journal article" date="2020" name="ISME J.">
        <title>Uncovering the hidden diversity of litter-decomposition mechanisms in mushroom-forming fungi.</title>
        <authorList>
            <person name="Floudas D."/>
            <person name="Bentzer J."/>
            <person name="Ahren D."/>
            <person name="Johansson T."/>
            <person name="Persson P."/>
            <person name="Tunlid A."/>
        </authorList>
    </citation>
    <scope>NUCLEOTIDE SEQUENCE [LARGE SCALE GENOMIC DNA]</scope>
    <source>
        <strain evidence="8 9">CBS 175.51</strain>
    </source>
</reference>
<dbReference type="InterPro" id="IPR046357">
    <property type="entry name" value="PPIase_dom_sf"/>
</dbReference>
<dbReference type="Pfam" id="PF00254">
    <property type="entry name" value="FKBP_C"/>
    <property type="match status" value="1"/>
</dbReference>
<keyword evidence="3 6" id="KW-0697">Rotamase</keyword>
<comment type="caution">
    <text evidence="8">The sequence shown here is derived from an EMBL/GenBank/DDBJ whole genome shotgun (WGS) entry which is preliminary data.</text>
</comment>
<comment type="catalytic activity">
    <reaction evidence="1 6">
        <text>[protein]-peptidylproline (omega=180) = [protein]-peptidylproline (omega=0)</text>
        <dbReference type="Rhea" id="RHEA:16237"/>
        <dbReference type="Rhea" id="RHEA-COMP:10747"/>
        <dbReference type="Rhea" id="RHEA-COMP:10748"/>
        <dbReference type="ChEBI" id="CHEBI:83833"/>
        <dbReference type="ChEBI" id="CHEBI:83834"/>
        <dbReference type="EC" id="5.2.1.8"/>
    </reaction>
</comment>
<feature type="domain" description="PPIase FKBP-type" evidence="7">
    <location>
        <begin position="1"/>
        <end position="104"/>
    </location>
</feature>
<dbReference type="AlphaFoldDB" id="A0A8H5CCT1"/>
<dbReference type="Proteomes" id="UP000541558">
    <property type="component" value="Unassembled WGS sequence"/>
</dbReference>
<dbReference type="SUPFAM" id="SSF54534">
    <property type="entry name" value="FKBP-like"/>
    <property type="match status" value="1"/>
</dbReference>
<dbReference type="OrthoDB" id="1902587at2759"/>
<dbReference type="GO" id="GO:0005737">
    <property type="term" value="C:cytoplasm"/>
    <property type="evidence" value="ECO:0007669"/>
    <property type="project" value="TreeGrafter"/>
</dbReference>
<comment type="similarity">
    <text evidence="5">Belongs to the FKBP-type PPIase family. FKBP1 subfamily.</text>
</comment>
<name>A0A8H5CCT1_9AGAR</name>